<accession>A0ABT2STZ3</accession>
<protein>
    <submittedName>
        <fullName evidence="4">Zinc-binding dehydrogenase</fullName>
    </submittedName>
</protein>
<dbReference type="Pfam" id="PF00107">
    <property type="entry name" value="ADH_zinc_N"/>
    <property type="match status" value="1"/>
</dbReference>
<dbReference type="SUPFAM" id="SSF51735">
    <property type="entry name" value="NAD(P)-binding Rossmann-fold domains"/>
    <property type="match status" value="1"/>
</dbReference>
<dbReference type="Gene3D" id="3.40.50.720">
    <property type="entry name" value="NAD(P)-binding Rossmann-like Domain"/>
    <property type="match status" value="1"/>
</dbReference>
<organism evidence="4 5">
    <name type="scientific">[Clostridium] ammoniilyticum</name>
    <dbReference type="NCBI Taxonomy" id="2981784"/>
    <lineage>
        <taxon>Bacteria</taxon>
        <taxon>Bacillati</taxon>
        <taxon>Bacillota</taxon>
        <taxon>Erysipelotrichia</taxon>
        <taxon>Erysipelotrichales</taxon>
        <taxon>Coprobacillaceae</taxon>
        <taxon>Faecalibacillus</taxon>
    </lineage>
</organism>
<dbReference type="Pfam" id="PF08240">
    <property type="entry name" value="ADH_N"/>
    <property type="match status" value="1"/>
</dbReference>
<feature type="domain" description="Alcohol dehydrogenase-like N-terminal" evidence="3">
    <location>
        <begin position="23"/>
        <end position="108"/>
    </location>
</feature>
<sequence length="333" mass="37346">MKCLLLEGVKKVVFKEYSVPKVGDDDVLVKIEARGICGTDLNSYRTGCPNGFGHEIGGYVYLKGKNVNIESNQKVFVSNLTPMDLVSYEQDEHFSYMGGFAEYILVKNYKENVNLYIVPETMKYTEIALIEPFCVGMRGVKKYKYHKNSHVVILGAGIIGMCCFCYLKSKGVDNIVMVDINEHRLNIAKEQGAIICNTNRTPLDQFLNDHFGNNYSMTKGQVPDVDVYIDCAGVGNLTNQCIEMAKMNAQIVVLAVHHKPMLVNMESVMYNSLNIEGSCMFSHDDILEAIEIISKHPDISRTLISHEINFDNAIKGFEIADDPNISLKVMLVK</sequence>
<reference evidence="4 5" key="1">
    <citation type="journal article" date="2021" name="ISME Commun">
        <title>Automated analysis of genomic sequences facilitates high-throughput and comprehensive description of bacteria.</title>
        <authorList>
            <person name="Hitch T.C.A."/>
        </authorList>
    </citation>
    <scope>NUCLEOTIDE SEQUENCE [LARGE SCALE GENOMIC DNA]</scope>
    <source>
        <strain evidence="4 5">H4_15</strain>
    </source>
</reference>
<dbReference type="PANTHER" id="PTHR43401:SF2">
    <property type="entry name" value="L-THREONINE 3-DEHYDROGENASE"/>
    <property type="match status" value="1"/>
</dbReference>
<evidence type="ECO:0000256" key="1">
    <source>
        <dbReference type="ARBA" id="ARBA00023002"/>
    </source>
</evidence>
<evidence type="ECO:0000259" key="2">
    <source>
        <dbReference type="Pfam" id="PF00107"/>
    </source>
</evidence>
<dbReference type="Proteomes" id="UP001208364">
    <property type="component" value="Unassembled WGS sequence"/>
</dbReference>
<evidence type="ECO:0000313" key="4">
    <source>
        <dbReference type="EMBL" id="MCU6738015.1"/>
    </source>
</evidence>
<dbReference type="PANTHER" id="PTHR43401">
    <property type="entry name" value="L-THREONINE 3-DEHYDROGENASE"/>
    <property type="match status" value="1"/>
</dbReference>
<evidence type="ECO:0000313" key="5">
    <source>
        <dbReference type="Proteomes" id="UP001208364"/>
    </source>
</evidence>
<proteinExistence type="predicted"/>
<dbReference type="InterPro" id="IPR036291">
    <property type="entry name" value="NAD(P)-bd_dom_sf"/>
</dbReference>
<dbReference type="InterPro" id="IPR013149">
    <property type="entry name" value="ADH-like_C"/>
</dbReference>
<gene>
    <name evidence="4" type="ORF">OCV55_04895</name>
</gene>
<dbReference type="InterPro" id="IPR011032">
    <property type="entry name" value="GroES-like_sf"/>
</dbReference>
<dbReference type="Gene3D" id="3.90.180.10">
    <property type="entry name" value="Medium-chain alcohol dehydrogenases, catalytic domain"/>
    <property type="match status" value="1"/>
</dbReference>
<dbReference type="EMBL" id="JAOQJR010000004">
    <property type="protein sequence ID" value="MCU6738015.1"/>
    <property type="molecule type" value="Genomic_DNA"/>
</dbReference>
<dbReference type="InterPro" id="IPR050129">
    <property type="entry name" value="Zn_alcohol_dh"/>
</dbReference>
<dbReference type="InterPro" id="IPR013154">
    <property type="entry name" value="ADH-like_N"/>
</dbReference>
<keyword evidence="1" id="KW-0560">Oxidoreductase</keyword>
<name>A0ABT2STZ3_9FIRM</name>
<comment type="caution">
    <text evidence="4">The sequence shown here is derived from an EMBL/GenBank/DDBJ whole genome shotgun (WGS) entry which is preliminary data.</text>
</comment>
<feature type="domain" description="Alcohol dehydrogenase-like C-terminal" evidence="2">
    <location>
        <begin position="159"/>
        <end position="294"/>
    </location>
</feature>
<dbReference type="SUPFAM" id="SSF50129">
    <property type="entry name" value="GroES-like"/>
    <property type="match status" value="1"/>
</dbReference>
<evidence type="ECO:0000259" key="3">
    <source>
        <dbReference type="Pfam" id="PF08240"/>
    </source>
</evidence>
<dbReference type="RefSeq" id="WP_147579974.1">
    <property type="nucleotide sequence ID" value="NZ_JAOQJR010000004.1"/>
</dbReference>
<keyword evidence="5" id="KW-1185">Reference proteome</keyword>